<reference evidence="6 7" key="1">
    <citation type="submission" date="2019-12" db="EMBL/GenBank/DDBJ databases">
        <title>The genome of Stappia indica PHM037.</title>
        <authorList>
            <person name="Kacar D."/>
            <person name="Galan B."/>
            <person name="Canedo L."/>
            <person name="Rodriguez P."/>
            <person name="de la Calle F."/>
            <person name="Garcia J.L."/>
        </authorList>
    </citation>
    <scope>NUCLEOTIDE SEQUENCE [LARGE SCALE GENOMIC DNA]</scope>
    <source>
        <strain evidence="6 7">PHM037</strain>
    </source>
</reference>
<evidence type="ECO:0000259" key="4">
    <source>
        <dbReference type="Pfam" id="PF03486"/>
    </source>
</evidence>
<dbReference type="EMBL" id="CP046908">
    <property type="protein sequence ID" value="QGZ36148.1"/>
    <property type="molecule type" value="Genomic_DNA"/>
</dbReference>
<organism evidence="6 7">
    <name type="scientific">Stappia indica</name>
    <dbReference type="NCBI Taxonomy" id="538381"/>
    <lineage>
        <taxon>Bacteria</taxon>
        <taxon>Pseudomonadati</taxon>
        <taxon>Pseudomonadota</taxon>
        <taxon>Alphaproteobacteria</taxon>
        <taxon>Hyphomicrobiales</taxon>
        <taxon>Stappiaceae</taxon>
        <taxon>Stappia</taxon>
    </lineage>
</organism>
<feature type="domain" description="RsdA/BaiN/AoA(So)-like insert" evidence="5">
    <location>
        <begin position="205"/>
        <end position="353"/>
    </location>
</feature>
<dbReference type="NCBIfam" id="TIGR00275">
    <property type="entry name" value="aminoacetone oxidase family FAD-binding enzyme"/>
    <property type="match status" value="1"/>
</dbReference>
<evidence type="ECO:0000313" key="7">
    <source>
        <dbReference type="Proteomes" id="UP000435648"/>
    </source>
</evidence>
<dbReference type="Proteomes" id="UP000435648">
    <property type="component" value="Chromosome"/>
</dbReference>
<dbReference type="RefSeq" id="WP_158194993.1">
    <property type="nucleotide sequence ID" value="NZ_CP046908.1"/>
</dbReference>
<dbReference type="KEGG" id="siw:GH266_17635"/>
<gene>
    <name evidence="6" type="ORF">GH266_17635</name>
</gene>
<keyword evidence="2" id="KW-0285">Flavoprotein</keyword>
<dbReference type="Gene3D" id="1.10.8.260">
    <property type="entry name" value="HI0933 insert domain-like"/>
    <property type="match status" value="1"/>
</dbReference>
<sequence length="414" mass="43238">MSENGTRAVPQVVVVGAGPAGLIAADRLSAAGLAVTIIERMPSPARKLLMAGRGGLNLTHGEEMPAFLSRYREAETQLAPAIAAFDPAALRAWCAELGIETFIGSSGRVFPVQMKASPLVRALLGRLAARGVRLNTRWSWTGLERSTEAPARWRLSFETPEGTKDIEADAVLLALGGASWPRLGSDGGWVPTLERHGVTVTPLTPANAGVLVGWSELLKARFAGTPLKRIAASVGGKRVAGEAMITASGLEGGAVYALSAELRAAFEEKGTAELLLDLRPDLGEADLAARLARPRGKQSLSNHLRKVAGLPPSAIALLWETGERTSDPLELARRIKGLALTATGFSGMDRAISTAGGIAWGEIDADFGLRKLPGVHVAGEMIDWEAPTGGYLLQASFASGVAAADGIARALAGR</sequence>
<dbReference type="NCBIfam" id="TIGR03862">
    <property type="entry name" value="flavo_PP4765"/>
    <property type="match status" value="1"/>
</dbReference>
<dbReference type="InterPro" id="IPR036188">
    <property type="entry name" value="FAD/NAD-bd_sf"/>
</dbReference>
<keyword evidence="3" id="KW-0274">FAD</keyword>
<dbReference type="PANTHER" id="PTHR42887:SF1">
    <property type="entry name" value="BLR3961 PROTEIN"/>
    <property type="match status" value="1"/>
</dbReference>
<evidence type="ECO:0000256" key="3">
    <source>
        <dbReference type="ARBA" id="ARBA00022827"/>
    </source>
</evidence>
<dbReference type="SUPFAM" id="SSF51905">
    <property type="entry name" value="FAD/NAD(P)-binding domain"/>
    <property type="match status" value="1"/>
</dbReference>
<dbReference type="InterPro" id="IPR023166">
    <property type="entry name" value="BaiN-like_dom_sf"/>
</dbReference>
<name>A0A857CBA2_9HYPH</name>
<dbReference type="InterPro" id="IPR057661">
    <property type="entry name" value="RsdA/BaiN/AoA(So)_Rossmann"/>
</dbReference>
<dbReference type="Gene3D" id="2.40.30.10">
    <property type="entry name" value="Translation factors"/>
    <property type="match status" value="1"/>
</dbReference>
<dbReference type="PRINTS" id="PR00411">
    <property type="entry name" value="PNDRDTASEI"/>
</dbReference>
<evidence type="ECO:0000259" key="5">
    <source>
        <dbReference type="Pfam" id="PF22780"/>
    </source>
</evidence>
<evidence type="ECO:0000256" key="2">
    <source>
        <dbReference type="ARBA" id="ARBA00022630"/>
    </source>
</evidence>
<proteinExistence type="predicted"/>
<dbReference type="Gene3D" id="3.50.50.60">
    <property type="entry name" value="FAD/NAD(P)-binding domain"/>
    <property type="match status" value="1"/>
</dbReference>
<dbReference type="InterPro" id="IPR055178">
    <property type="entry name" value="RsdA/BaiN/AoA(So)-like_dom"/>
</dbReference>
<dbReference type="Pfam" id="PF03486">
    <property type="entry name" value="HI0933_like"/>
    <property type="match status" value="1"/>
</dbReference>
<dbReference type="PANTHER" id="PTHR42887">
    <property type="entry name" value="OS12G0638800 PROTEIN"/>
    <property type="match status" value="1"/>
</dbReference>
<dbReference type="OrthoDB" id="5288829at2"/>
<accession>A0A857CBA2</accession>
<feature type="domain" description="RsdA/BaiN/AoA(So)-like Rossmann fold-like" evidence="4">
    <location>
        <begin position="11"/>
        <end position="405"/>
    </location>
</feature>
<dbReference type="SUPFAM" id="SSF160996">
    <property type="entry name" value="HI0933 insert domain-like"/>
    <property type="match status" value="1"/>
</dbReference>
<dbReference type="AlphaFoldDB" id="A0A857CBA2"/>
<protein>
    <submittedName>
        <fullName evidence="6">TIGR03862 family flavoprotein</fullName>
    </submittedName>
</protein>
<dbReference type="InterPro" id="IPR004792">
    <property type="entry name" value="BaiN-like"/>
</dbReference>
<evidence type="ECO:0000313" key="6">
    <source>
        <dbReference type="EMBL" id="QGZ36148.1"/>
    </source>
</evidence>
<dbReference type="Pfam" id="PF22780">
    <property type="entry name" value="HI0933_like_1st"/>
    <property type="match status" value="1"/>
</dbReference>
<dbReference type="InterPro" id="IPR022460">
    <property type="entry name" value="Flavoprotein_PP4765"/>
</dbReference>
<evidence type="ECO:0000256" key="1">
    <source>
        <dbReference type="ARBA" id="ARBA00001974"/>
    </source>
</evidence>
<comment type="cofactor">
    <cofactor evidence="1">
        <name>FAD</name>
        <dbReference type="ChEBI" id="CHEBI:57692"/>
    </cofactor>
</comment>